<dbReference type="Gene3D" id="2.40.440.10">
    <property type="entry name" value="L,D-transpeptidase catalytic domain-like"/>
    <property type="match status" value="1"/>
</dbReference>
<name>A0A2P9HN47_9HYPH</name>
<feature type="active site" description="Nucleophile" evidence="7">
    <location>
        <position position="592"/>
    </location>
</feature>
<keyword evidence="3" id="KW-0808">Transferase</keyword>
<accession>A0A2P9HN47</accession>
<feature type="domain" description="L,D-TPase catalytic" evidence="9">
    <location>
        <begin position="442"/>
        <end position="613"/>
    </location>
</feature>
<gene>
    <name evidence="10" type="ORF">OHAE_1346</name>
</gene>
<keyword evidence="8" id="KW-0732">Signal</keyword>
<dbReference type="GO" id="GO:0009252">
    <property type="term" value="P:peptidoglycan biosynthetic process"/>
    <property type="evidence" value="ECO:0007669"/>
    <property type="project" value="UniProtKB-UniPathway"/>
</dbReference>
<comment type="pathway">
    <text evidence="1 7">Cell wall biogenesis; peptidoglycan biosynthesis.</text>
</comment>
<evidence type="ECO:0000256" key="7">
    <source>
        <dbReference type="PROSITE-ProRule" id="PRU01373"/>
    </source>
</evidence>
<evidence type="ECO:0000259" key="9">
    <source>
        <dbReference type="PROSITE" id="PS52029"/>
    </source>
</evidence>
<evidence type="ECO:0000313" key="10">
    <source>
        <dbReference type="EMBL" id="SPL65479.1"/>
    </source>
</evidence>
<dbReference type="InterPro" id="IPR045380">
    <property type="entry name" value="LD_TPept_scaffold_dom"/>
</dbReference>
<dbReference type="GO" id="GO:0008360">
    <property type="term" value="P:regulation of cell shape"/>
    <property type="evidence" value="ECO:0007669"/>
    <property type="project" value="UniProtKB-UniRule"/>
</dbReference>
<dbReference type="GO" id="GO:0071555">
    <property type="term" value="P:cell wall organization"/>
    <property type="evidence" value="ECO:0007669"/>
    <property type="project" value="UniProtKB-UniRule"/>
</dbReference>
<dbReference type="GO" id="GO:0004180">
    <property type="term" value="F:carboxypeptidase activity"/>
    <property type="evidence" value="ECO:0007669"/>
    <property type="project" value="UniProtKB-ARBA"/>
</dbReference>
<comment type="similarity">
    <text evidence="2">Belongs to the YkuD family.</text>
</comment>
<dbReference type="Pfam" id="PF20142">
    <property type="entry name" value="Scaffold"/>
    <property type="match status" value="1"/>
</dbReference>
<dbReference type="PANTHER" id="PTHR41533">
    <property type="entry name" value="L,D-TRANSPEPTIDASE HI_1667-RELATED"/>
    <property type="match status" value="1"/>
</dbReference>
<dbReference type="Proteomes" id="UP000246073">
    <property type="component" value="Unassembled WGS sequence"/>
</dbReference>
<dbReference type="Gene3D" id="1.10.101.10">
    <property type="entry name" value="PGBD-like superfamily/PGBD"/>
    <property type="match status" value="1"/>
</dbReference>
<proteinExistence type="inferred from homology"/>
<evidence type="ECO:0000256" key="1">
    <source>
        <dbReference type="ARBA" id="ARBA00004752"/>
    </source>
</evidence>
<keyword evidence="6 7" id="KW-0961">Cell wall biogenesis/degradation</keyword>
<dbReference type="PROSITE" id="PS52029">
    <property type="entry name" value="LD_TPASE"/>
    <property type="match status" value="1"/>
</dbReference>
<feature type="active site" description="Proton donor/acceptor" evidence="7">
    <location>
        <position position="573"/>
    </location>
</feature>
<dbReference type="Pfam" id="PF03734">
    <property type="entry name" value="YkuD"/>
    <property type="match status" value="1"/>
</dbReference>
<dbReference type="SUPFAM" id="SSF47090">
    <property type="entry name" value="PGBD-like"/>
    <property type="match status" value="1"/>
</dbReference>
<dbReference type="UniPathway" id="UPA00219"/>
<evidence type="ECO:0000256" key="8">
    <source>
        <dbReference type="SAM" id="SignalP"/>
    </source>
</evidence>
<organism evidence="10 11">
    <name type="scientific">Ochrobactrum soli</name>
    <dbReference type="NCBI Taxonomy" id="2448455"/>
    <lineage>
        <taxon>Bacteria</taxon>
        <taxon>Pseudomonadati</taxon>
        <taxon>Pseudomonadota</taxon>
        <taxon>Alphaproteobacteria</taxon>
        <taxon>Hyphomicrobiales</taxon>
        <taxon>Brucellaceae</taxon>
        <taxon>Brucella/Ochrobactrum group</taxon>
        <taxon>Ochrobactrum</taxon>
    </lineage>
</organism>
<dbReference type="InterPro" id="IPR002477">
    <property type="entry name" value="Peptidoglycan-bd-like"/>
</dbReference>
<dbReference type="GO" id="GO:0016740">
    <property type="term" value="F:transferase activity"/>
    <property type="evidence" value="ECO:0007669"/>
    <property type="project" value="UniProtKB-KW"/>
</dbReference>
<dbReference type="CDD" id="cd16913">
    <property type="entry name" value="YkuD_like"/>
    <property type="match status" value="1"/>
</dbReference>
<dbReference type="InterPro" id="IPR036366">
    <property type="entry name" value="PGBDSf"/>
</dbReference>
<evidence type="ECO:0000256" key="6">
    <source>
        <dbReference type="ARBA" id="ARBA00023316"/>
    </source>
</evidence>
<keyword evidence="4 7" id="KW-0133">Cell shape</keyword>
<protein>
    <recommendedName>
        <fullName evidence="9">L,D-TPase catalytic domain-containing protein</fullName>
    </recommendedName>
</protein>
<keyword evidence="5 7" id="KW-0573">Peptidoglycan synthesis</keyword>
<evidence type="ECO:0000256" key="2">
    <source>
        <dbReference type="ARBA" id="ARBA00005992"/>
    </source>
</evidence>
<dbReference type="SUPFAM" id="SSF141523">
    <property type="entry name" value="L,D-transpeptidase catalytic domain-like"/>
    <property type="match status" value="1"/>
</dbReference>
<sequence>MAVEMQFSRRAQMDAKKNRTSGSYIRNAMVLALAASALFPVTQAQAANSLFELFQQRRQQAEQPVAPLPPAAAAPRIKAAPAAAAPAARTRIAPPAQRVTVKGPEIYDYKPETLIKIDFSALDLQVTAATSAPTVDPLTSGMSPIRVEKAPDTTETAGNRAFDAAMDYLKSVDVKAEKPIAEAIVSYYSTNRSFMWSADGKVLDRAKAVAAFFARAGEDGLNPDEYAVTIPSDNFDPSQNAERQQKLAEFEVRMSARALRYAMDAGEGRVIADRLSGFHDLPRDRVDPKTVLERLAGEADASAYLHGFQPDNAQYAALKQALSQTDAPTGEPIRVSLDGVIRPGDTSDQLSKVVALITKHAPADYLEKHRDVLQAHADTSLYDPELVSAIKDYQKLSGGAPDGVIGRNTISALQGEQSSVKRDRILYSMERLRWLPHDFGTRYVMVNQPAYRAEYFEGGQEKLGMNVVIGSPTHQTYFFYNKVQTVVFNPSWGVPRSIILNEMLPKVMRDTSYLDRNGYEVYVGGKKVSASAVNWSAVASGKAHVGIRQKPSLDNALGELKILFPNEHDIYMHDTPAKSYFGRDMRALSHGCIRLERPRDMAAAVLGKPVGDLEKYFGKNERGIKVPEPVPVYISYFTAWPDANGQIRYYSDVYDRDSGMQKASDKTVASRLAAI</sequence>
<dbReference type="Pfam" id="PF01471">
    <property type="entry name" value="PG_binding_1"/>
    <property type="match status" value="1"/>
</dbReference>
<dbReference type="EMBL" id="OOFM01000005">
    <property type="protein sequence ID" value="SPL65479.1"/>
    <property type="molecule type" value="Genomic_DNA"/>
</dbReference>
<evidence type="ECO:0000256" key="4">
    <source>
        <dbReference type="ARBA" id="ARBA00022960"/>
    </source>
</evidence>
<dbReference type="InterPro" id="IPR038063">
    <property type="entry name" value="Transpep_catalytic_dom"/>
</dbReference>
<dbReference type="InterPro" id="IPR052905">
    <property type="entry name" value="LD-transpeptidase_YkuD-like"/>
</dbReference>
<evidence type="ECO:0000313" key="11">
    <source>
        <dbReference type="Proteomes" id="UP000246073"/>
    </source>
</evidence>
<feature type="chain" id="PRO_5015128347" description="L,D-TPase catalytic domain-containing protein" evidence="8">
    <location>
        <begin position="47"/>
        <end position="675"/>
    </location>
</feature>
<dbReference type="InterPro" id="IPR005490">
    <property type="entry name" value="LD_TPept_cat_dom"/>
</dbReference>
<reference evidence="11" key="1">
    <citation type="submission" date="2017-12" db="EMBL/GenBank/DDBJ databases">
        <authorList>
            <person name="Diaz M."/>
        </authorList>
    </citation>
    <scope>NUCLEOTIDE SEQUENCE [LARGE SCALE GENOMIC DNA]</scope>
    <source>
        <strain evidence="11">FI11154</strain>
    </source>
</reference>
<dbReference type="InterPro" id="IPR036365">
    <property type="entry name" value="PGBD-like_sf"/>
</dbReference>
<evidence type="ECO:0000256" key="5">
    <source>
        <dbReference type="ARBA" id="ARBA00022984"/>
    </source>
</evidence>
<dbReference type="AlphaFoldDB" id="A0A2P9HN47"/>
<evidence type="ECO:0000256" key="3">
    <source>
        <dbReference type="ARBA" id="ARBA00022679"/>
    </source>
</evidence>
<dbReference type="PANTHER" id="PTHR41533:SF2">
    <property type="entry name" value="BLR7131 PROTEIN"/>
    <property type="match status" value="1"/>
</dbReference>
<feature type="signal peptide" evidence="8">
    <location>
        <begin position="1"/>
        <end position="46"/>
    </location>
</feature>